<evidence type="ECO:0000313" key="3">
    <source>
        <dbReference type="Proteomes" id="UP000198480"/>
    </source>
</evidence>
<protein>
    <submittedName>
        <fullName evidence="2">Predicted nuclease, contains PIN domain, potential toxin-antitoxin system component</fullName>
    </submittedName>
</protein>
<gene>
    <name evidence="2" type="ORF">SAMN06295967_1144</name>
</gene>
<accession>A0A239FY11</accession>
<proteinExistence type="predicted"/>
<dbReference type="AlphaFoldDB" id="A0A239FY11"/>
<dbReference type="Proteomes" id="UP000198480">
    <property type="component" value="Unassembled WGS sequence"/>
</dbReference>
<evidence type="ECO:0000259" key="1">
    <source>
        <dbReference type="Pfam" id="PF18480"/>
    </source>
</evidence>
<dbReference type="EMBL" id="FZOK01000014">
    <property type="protein sequence ID" value="SNS61358.1"/>
    <property type="molecule type" value="Genomic_DNA"/>
</dbReference>
<dbReference type="InterPro" id="IPR041049">
    <property type="entry name" value="DUF5615"/>
</dbReference>
<evidence type="ECO:0000313" key="2">
    <source>
        <dbReference type="EMBL" id="SNS61358.1"/>
    </source>
</evidence>
<feature type="domain" description="DUF5615" evidence="1">
    <location>
        <begin position="1"/>
        <end position="108"/>
    </location>
</feature>
<dbReference type="RefSeq" id="WP_089241997.1">
    <property type="nucleotide sequence ID" value="NZ_FZOK01000014.1"/>
</dbReference>
<reference evidence="3" key="1">
    <citation type="submission" date="2017-06" db="EMBL/GenBank/DDBJ databases">
        <authorList>
            <person name="Varghese N."/>
            <person name="Submissions S."/>
        </authorList>
    </citation>
    <scope>NUCLEOTIDE SEQUENCE [LARGE SCALE GENOMIC DNA]</scope>
    <source>
        <strain evidence="3">5C</strain>
    </source>
</reference>
<sequence>MIFLLDANIPPSLAEDISGHEVIHVSSFPKGTSTSDREIIEYSHQNNCILISKDSDFYDSFLISKKPPKLILVKLGNIRLREIRDYFRKNFNFIEQLLNQHSIIILTPESIKTL</sequence>
<organism evidence="2 3">
    <name type="scientific">Belliella buryatensis</name>
    <dbReference type="NCBI Taxonomy" id="1500549"/>
    <lineage>
        <taxon>Bacteria</taxon>
        <taxon>Pseudomonadati</taxon>
        <taxon>Bacteroidota</taxon>
        <taxon>Cytophagia</taxon>
        <taxon>Cytophagales</taxon>
        <taxon>Cyclobacteriaceae</taxon>
        <taxon>Belliella</taxon>
    </lineage>
</organism>
<keyword evidence="3" id="KW-1185">Reference proteome</keyword>
<dbReference type="Pfam" id="PF18480">
    <property type="entry name" value="DUF5615"/>
    <property type="match status" value="1"/>
</dbReference>
<name>A0A239FY11_9BACT</name>